<dbReference type="Gene3D" id="1.25.10.10">
    <property type="entry name" value="Leucine-rich Repeat Variant"/>
    <property type="match status" value="1"/>
</dbReference>
<dbReference type="AlphaFoldDB" id="A0A7S0R9E9"/>
<organism evidence="1">
    <name type="scientific">Pyramimonas obovata</name>
    <dbReference type="NCBI Taxonomy" id="1411642"/>
    <lineage>
        <taxon>Eukaryota</taxon>
        <taxon>Viridiplantae</taxon>
        <taxon>Chlorophyta</taxon>
        <taxon>Pyramimonadophyceae</taxon>
        <taxon>Pyramimonadales</taxon>
        <taxon>Pyramimonadaceae</taxon>
        <taxon>Pyramimonas</taxon>
        <taxon>Pyramimonas incertae sedis</taxon>
    </lineage>
</organism>
<protein>
    <recommendedName>
        <fullName evidence="2">Ataxin-10 domain-containing protein</fullName>
    </recommendedName>
</protein>
<evidence type="ECO:0008006" key="2">
    <source>
        <dbReference type="Google" id="ProtNLM"/>
    </source>
</evidence>
<dbReference type="SUPFAM" id="SSF48371">
    <property type="entry name" value="ARM repeat"/>
    <property type="match status" value="1"/>
</dbReference>
<gene>
    <name evidence="1" type="ORF">POBO1169_LOCUS10412</name>
</gene>
<sequence length="368" mass="41244">MFSTSLFGTQVEENPDPHQMVKQFYLALSVTTFEAKNDIWEPLFRNSIVPYLRQNDTRLIRLQPCDETVAARAEMAKAGFHPILITVINGQPPQVSDSVKDLALHAFLEVARGNEVARREFGERGCIEHLLPLIRSPVHCAKALECLWMLCFESPENIARILGRFRGRIGQALDEVLELVNSSNVSNIVKTWALALLHNLSRDWYTNRKQGQSAEGGGGSKTYDGAPVRARISKDEHLASILALLQTGPCYPHPSELHQDGKVPEAICAWAAAGVIKTLVMHRGVADRLVEVGVLETLIALFCGDDILEQTQSAKVIFNIVDHFDVYATIRKWFTENHGRIPMAHRKKLLELSVAEVSPYDLHLKERK</sequence>
<name>A0A7S0R9E9_9CHLO</name>
<dbReference type="InterPro" id="IPR011989">
    <property type="entry name" value="ARM-like"/>
</dbReference>
<dbReference type="InterPro" id="IPR016024">
    <property type="entry name" value="ARM-type_fold"/>
</dbReference>
<proteinExistence type="predicted"/>
<evidence type="ECO:0000313" key="1">
    <source>
        <dbReference type="EMBL" id="CAD8670353.1"/>
    </source>
</evidence>
<accession>A0A7S0R9E9</accession>
<reference evidence="1" key="1">
    <citation type="submission" date="2021-01" db="EMBL/GenBank/DDBJ databases">
        <authorList>
            <person name="Corre E."/>
            <person name="Pelletier E."/>
            <person name="Niang G."/>
            <person name="Scheremetjew M."/>
            <person name="Finn R."/>
            <person name="Kale V."/>
            <person name="Holt S."/>
            <person name="Cochrane G."/>
            <person name="Meng A."/>
            <person name="Brown T."/>
            <person name="Cohen L."/>
        </authorList>
    </citation>
    <scope>NUCLEOTIDE SEQUENCE</scope>
    <source>
        <strain evidence="1">CCMP722</strain>
    </source>
</reference>
<dbReference type="EMBL" id="HBFA01020329">
    <property type="protein sequence ID" value="CAD8670353.1"/>
    <property type="molecule type" value="Transcribed_RNA"/>
</dbReference>